<dbReference type="InterPro" id="IPR050796">
    <property type="entry name" value="SCF_F-box_component"/>
</dbReference>
<reference evidence="3" key="2">
    <citation type="journal article" date="2017" name="J. Anim. Genet.">
        <title>Multiple reference genome sequences of hot pepper reveal the massive evolution of plant disease resistance genes by retroduplication.</title>
        <authorList>
            <person name="Kim S."/>
            <person name="Park J."/>
            <person name="Yeom S.-I."/>
            <person name="Kim Y.-M."/>
            <person name="Seo E."/>
            <person name="Kim K.-T."/>
            <person name="Kim M.-S."/>
            <person name="Lee J.M."/>
            <person name="Cheong K."/>
            <person name="Shin H.-S."/>
            <person name="Kim S.-B."/>
            <person name="Han K."/>
            <person name="Lee J."/>
            <person name="Park M."/>
            <person name="Lee H.-A."/>
            <person name="Lee H.-Y."/>
            <person name="Lee Y."/>
            <person name="Oh S."/>
            <person name="Lee J.H."/>
            <person name="Choi E."/>
            <person name="Choi E."/>
            <person name="Lee S.E."/>
            <person name="Jeon J."/>
            <person name="Kim H."/>
            <person name="Choi G."/>
            <person name="Song H."/>
            <person name="Lee J."/>
            <person name="Lee S.-C."/>
            <person name="Kwon J.-K."/>
            <person name="Lee H.-Y."/>
            <person name="Koo N."/>
            <person name="Hong Y."/>
            <person name="Kim R.W."/>
            <person name="Kang W.-H."/>
            <person name="Huh J.H."/>
            <person name="Kang B.-C."/>
            <person name="Yang T.-J."/>
            <person name="Lee Y.-H."/>
            <person name="Bennetzen J.L."/>
            <person name="Choi D."/>
        </authorList>
    </citation>
    <scope>NUCLEOTIDE SEQUENCE [LARGE SCALE GENOMIC DNA]</scope>
    <source>
        <strain evidence="3">cv. PBC81</strain>
    </source>
</reference>
<feature type="domain" description="F-box" evidence="1">
    <location>
        <begin position="17"/>
        <end position="49"/>
    </location>
</feature>
<dbReference type="Proteomes" id="UP000224567">
    <property type="component" value="Unassembled WGS sequence"/>
</dbReference>
<comment type="caution">
    <text evidence="2">The sequence shown here is derived from an EMBL/GenBank/DDBJ whole genome shotgun (WGS) entry which is preliminary data.</text>
</comment>
<reference evidence="2 3" key="1">
    <citation type="journal article" date="2017" name="Genome Biol.">
        <title>New reference genome sequences of hot pepper reveal the massive evolution of plant disease-resistance genes by retroduplication.</title>
        <authorList>
            <person name="Kim S."/>
            <person name="Park J."/>
            <person name="Yeom S.I."/>
            <person name="Kim Y.M."/>
            <person name="Seo E."/>
            <person name="Kim K.T."/>
            <person name="Kim M.S."/>
            <person name="Lee J.M."/>
            <person name="Cheong K."/>
            <person name="Shin H.S."/>
            <person name="Kim S.B."/>
            <person name="Han K."/>
            <person name="Lee J."/>
            <person name="Park M."/>
            <person name="Lee H.A."/>
            <person name="Lee H.Y."/>
            <person name="Lee Y."/>
            <person name="Oh S."/>
            <person name="Lee J.H."/>
            <person name="Choi E."/>
            <person name="Choi E."/>
            <person name="Lee S.E."/>
            <person name="Jeon J."/>
            <person name="Kim H."/>
            <person name="Choi G."/>
            <person name="Song H."/>
            <person name="Lee J."/>
            <person name="Lee S.C."/>
            <person name="Kwon J.K."/>
            <person name="Lee H.Y."/>
            <person name="Koo N."/>
            <person name="Hong Y."/>
            <person name="Kim R.W."/>
            <person name="Kang W.H."/>
            <person name="Huh J.H."/>
            <person name="Kang B.C."/>
            <person name="Yang T.J."/>
            <person name="Lee Y.H."/>
            <person name="Bennetzen J.L."/>
            <person name="Choi D."/>
        </authorList>
    </citation>
    <scope>NUCLEOTIDE SEQUENCE [LARGE SCALE GENOMIC DNA]</scope>
    <source>
        <strain evidence="3">cv. PBC81</strain>
    </source>
</reference>
<dbReference type="PANTHER" id="PTHR31672">
    <property type="entry name" value="BNACNNG10540D PROTEIN"/>
    <property type="match status" value="1"/>
</dbReference>
<sequence length="266" mass="31087">MKRLHLCDEDRVVEVFNDIIINILRHLPSKSLARFKCVSKCWLKYITDSCYSCRRWSPQPYLIGFFYQARDTYERSKIQFFFSSEESSLDIDGSFDHSVGFLGRTAYIVASSNGFLLCNRHRERIYYVYNPATSQSKSLPKTQISMNESSVGFVCKVDGPEKDAITVWQLESNIRSRDAVWVRKYAMDVATTIPFGLTGSLHIEVQNMDSHPAIPHIFYLDVKGKIISYDMQTDIAELVHDFGEYGWRTKHFNLFSYEWHQWPRLL</sequence>
<evidence type="ECO:0000313" key="3">
    <source>
        <dbReference type="Proteomes" id="UP000224567"/>
    </source>
</evidence>
<dbReference type="InterPro" id="IPR001810">
    <property type="entry name" value="F-box_dom"/>
</dbReference>
<proteinExistence type="predicted"/>
<dbReference type="AlphaFoldDB" id="A0A2G2V7V0"/>
<gene>
    <name evidence="2" type="ORF">CQW23_31330</name>
</gene>
<dbReference type="Pfam" id="PF00646">
    <property type="entry name" value="F-box"/>
    <property type="match status" value="1"/>
</dbReference>
<dbReference type="PANTHER" id="PTHR31672:SF2">
    <property type="entry name" value="F-BOX DOMAIN-CONTAINING PROTEIN"/>
    <property type="match status" value="1"/>
</dbReference>
<dbReference type="InterPro" id="IPR036047">
    <property type="entry name" value="F-box-like_dom_sf"/>
</dbReference>
<dbReference type="OrthoDB" id="1268218at2759"/>
<name>A0A2G2V7V0_CAPBA</name>
<accession>A0A2G2V7V0</accession>
<protein>
    <recommendedName>
        <fullName evidence="1">F-box domain-containing protein</fullName>
    </recommendedName>
</protein>
<dbReference type="STRING" id="33114.A0A2G2V7V0"/>
<evidence type="ECO:0000259" key="1">
    <source>
        <dbReference type="Pfam" id="PF00646"/>
    </source>
</evidence>
<evidence type="ECO:0000313" key="2">
    <source>
        <dbReference type="EMBL" id="PHT29064.1"/>
    </source>
</evidence>
<dbReference type="EMBL" id="MLFT02000155">
    <property type="protein sequence ID" value="PHT29064.1"/>
    <property type="molecule type" value="Genomic_DNA"/>
</dbReference>
<keyword evidence="3" id="KW-1185">Reference proteome</keyword>
<organism evidence="2 3">
    <name type="scientific">Capsicum baccatum</name>
    <name type="common">Peruvian pepper</name>
    <dbReference type="NCBI Taxonomy" id="33114"/>
    <lineage>
        <taxon>Eukaryota</taxon>
        <taxon>Viridiplantae</taxon>
        <taxon>Streptophyta</taxon>
        <taxon>Embryophyta</taxon>
        <taxon>Tracheophyta</taxon>
        <taxon>Spermatophyta</taxon>
        <taxon>Magnoliopsida</taxon>
        <taxon>eudicotyledons</taxon>
        <taxon>Gunneridae</taxon>
        <taxon>Pentapetalae</taxon>
        <taxon>asterids</taxon>
        <taxon>lamiids</taxon>
        <taxon>Solanales</taxon>
        <taxon>Solanaceae</taxon>
        <taxon>Solanoideae</taxon>
        <taxon>Capsiceae</taxon>
        <taxon>Capsicum</taxon>
    </lineage>
</organism>
<dbReference type="SUPFAM" id="SSF81383">
    <property type="entry name" value="F-box domain"/>
    <property type="match status" value="1"/>
</dbReference>